<organism evidence="7">
    <name type="scientific">Absidia glauca</name>
    <name type="common">Pin mould</name>
    <dbReference type="NCBI Taxonomy" id="4829"/>
    <lineage>
        <taxon>Eukaryota</taxon>
        <taxon>Fungi</taxon>
        <taxon>Fungi incertae sedis</taxon>
        <taxon>Mucoromycota</taxon>
        <taxon>Mucoromycotina</taxon>
        <taxon>Mucoromycetes</taxon>
        <taxon>Mucorales</taxon>
        <taxon>Cunninghamellaceae</taxon>
        <taxon>Absidia</taxon>
    </lineage>
</organism>
<dbReference type="OrthoDB" id="448280at2759"/>
<name>A0A168RDW0_ABSGL</name>
<comment type="subcellular location">
    <subcellularLocation>
        <location evidence="1">Membrane</location>
        <topology evidence="1">Multi-pass membrane protein</topology>
    </subcellularLocation>
</comment>
<feature type="region of interest" description="Disordered" evidence="5">
    <location>
        <begin position="192"/>
        <end position="236"/>
    </location>
</feature>
<dbReference type="AlphaFoldDB" id="A0A168RDW0"/>
<dbReference type="InParanoid" id="A0A168RDW0"/>
<protein>
    <recommendedName>
        <fullName evidence="9">Zinc/iron permease</fullName>
    </recommendedName>
</protein>
<evidence type="ECO:0000313" key="7">
    <source>
        <dbReference type="EMBL" id="SAM06588.1"/>
    </source>
</evidence>
<feature type="transmembrane region" description="Helical" evidence="6">
    <location>
        <begin position="343"/>
        <end position="365"/>
    </location>
</feature>
<feature type="transmembrane region" description="Helical" evidence="6">
    <location>
        <begin position="109"/>
        <end position="132"/>
    </location>
</feature>
<feature type="transmembrane region" description="Helical" evidence="6">
    <location>
        <begin position="252"/>
        <end position="271"/>
    </location>
</feature>
<evidence type="ECO:0000256" key="1">
    <source>
        <dbReference type="ARBA" id="ARBA00004141"/>
    </source>
</evidence>
<dbReference type="STRING" id="4829.A0A168RDW0"/>
<dbReference type="EMBL" id="LT554620">
    <property type="protein sequence ID" value="SAM06588.1"/>
    <property type="molecule type" value="Genomic_DNA"/>
</dbReference>
<keyword evidence="8" id="KW-1185">Reference proteome</keyword>
<sequence length="405" mass="44383">MLLLSTSPVSAQEVAEESQCSPESLEDYNIGFRVGSIFIILITSALGTFTPMVIHRIRPYSIGSLQDWILTVGKFFGTGVLLATAFVHLLPEAMENFGSPCLDEGWKTYGAFSGVFCMIASFALQLLELAAVSNVDRLSAKQRVLDSHTQHISNPSKVVDCEAQSCDTAEDDINNDTRHCTTTITIVRPHTQTMDTASLGSSNTTTQTANEKKAQQKDHQHEHQHHHHHQHTHVHSAGLLDNENAFKDINTIILELGIVMHSIIIGITLANTQSSEFITLLIALVFHQFFEGVALGTRVNEVCQGSWVRPFLMGLLYIVMTPIGISIGIGIHSSFNPNSSSSILASAILDSLSAGILLYNAYISLMSMEINHSEEFRRASAFRKCVCFLSMYVGAGLMALIGMWA</sequence>
<dbReference type="Pfam" id="PF02535">
    <property type="entry name" value="Zip"/>
    <property type="match status" value="1"/>
</dbReference>
<dbReference type="Proteomes" id="UP000078561">
    <property type="component" value="Unassembled WGS sequence"/>
</dbReference>
<feature type="transmembrane region" description="Helical" evidence="6">
    <location>
        <begin position="311"/>
        <end position="331"/>
    </location>
</feature>
<feature type="compositionally biased region" description="Basic and acidic residues" evidence="5">
    <location>
        <begin position="210"/>
        <end position="221"/>
    </location>
</feature>
<evidence type="ECO:0000313" key="8">
    <source>
        <dbReference type="Proteomes" id="UP000078561"/>
    </source>
</evidence>
<reference evidence="7" key="1">
    <citation type="submission" date="2016-04" db="EMBL/GenBank/DDBJ databases">
        <authorList>
            <person name="Evans L.H."/>
            <person name="Alamgir A."/>
            <person name="Owens N."/>
            <person name="Weber N.D."/>
            <person name="Virtaneva K."/>
            <person name="Barbian K."/>
            <person name="Babar A."/>
            <person name="Rosenke K."/>
        </authorList>
    </citation>
    <scope>NUCLEOTIDE SEQUENCE [LARGE SCALE GENOMIC DNA]</scope>
    <source>
        <strain evidence="7">CBS 101.48</strain>
    </source>
</reference>
<feature type="transmembrane region" description="Helical" evidence="6">
    <location>
        <begin position="67"/>
        <end position="89"/>
    </location>
</feature>
<dbReference type="FunCoup" id="A0A168RDW0">
    <property type="interactions" value="352"/>
</dbReference>
<feature type="transmembrane region" description="Helical" evidence="6">
    <location>
        <begin position="35"/>
        <end position="55"/>
    </location>
</feature>
<evidence type="ECO:0000256" key="4">
    <source>
        <dbReference type="ARBA" id="ARBA00023136"/>
    </source>
</evidence>
<dbReference type="PANTHER" id="PTHR11040">
    <property type="entry name" value="ZINC/IRON TRANSPORTER"/>
    <property type="match status" value="1"/>
</dbReference>
<dbReference type="PANTHER" id="PTHR11040:SF44">
    <property type="entry name" value="PROTEIN ZNTC-RELATED"/>
    <property type="match status" value="1"/>
</dbReference>
<keyword evidence="2 6" id="KW-0812">Transmembrane</keyword>
<dbReference type="GO" id="GO:0005385">
    <property type="term" value="F:zinc ion transmembrane transporter activity"/>
    <property type="evidence" value="ECO:0007669"/>
    <property type="project" value="TreeGrafter"/>
</dbReference>
<evidence type="ECO:0000256" key="5">
    <source>
        <dbReference type="SAM" id="MobiDB-lite"/>
    </source>
</evidence>
<proteinExistence type="predicted"/>
<evidence type="ECO:0000256" key="2">
    <source>
        <dbReference type="ARBA" id="ARBA00022692"/>
    </source>
</evidence>
<evidence type="ECO:0008006" key="9">
    <source>
        <dbReference type="Google" id="ProtNLM"/>
    </source>
</evidence>
<keyword evidence="3 6" id="KW-1133">Transmembrane helix</keyword>
<feature type="compositionally biased region" description="Polar residues" evidence="5">
    <location>
        <begin position="192"/>
        <end position="209"/>
    </location>
</feature>
<gene>
    <name evidence="7" type="primary">ABSGL_12442.1 scaffold 12859</name>
</gene>
<evidence type="ECO:0000256" key="3">
    <source>
        <dbReference type="ARBA" id="ARBA00022989"/>
    </source>
</evidence>
<evidence type="ECO:0000256" key="6">
    <source>
        <dbReference type="SAM" id="Phobius"/>
    </source>
</evidence>
<dbReference type="InterPro" id="IPR003689">
    <property type="entry name" value="ZIP"/>
</dbReference>
<feature type="transmembrane region" description="Helical" evidence="6">
    <location>
        <begin position="277"/>
        <end position="299"/>
    </location>
</feature>
<keyword evidence="4 6" id="KW-0472">Membrane</keyword>
<feature type="compositionally biased region" description="Basic residues" evidence="5">
    <location>
        <begin position="222"/>
        <end position="234"/>
    </location>
</feature>
<feature type="transmembrane region" description="Helical" evidence="6">
    <location>
        <begin position="386"/>
        <end position="404"/>
    </location>
</feature>
<accession>A0A168RDW0</accession>
<dbReference type="GO" id="GO:0005886">
    <property type="term" value="C:plasma membrane"/>
    <property type="evidence" value="ECO:0007669"/>
    <property type="project" value="TreeGrafter"/>
</dbReference>